<feature type="domain" description="DUF305" evidence="3">
    <location>
        <begin position="43"/>
        <end position="104"/>
    </location>
</feature>
<comment type="caution">
    <text evidence="4">The sequence shown here is derived from an EMBL/GenBank/DDBJ whole genome shotgun (WGS) entry which is preliminary data.</text>
</comment>
<dbReference type="Proteomes" id="UP000619041">
    <property type="component" value="Unassembled WGS sequence"/>
</dbReference>
<feature type="region of interest" description="Disordered" evidence="1">
    <location>
        <begin position="23"/>
        <end position="54"/>
    </location>
</feature>
<evidence type="ECO:0000313" key="5">
    <source>
        <dbReference type="Proteomes" id="UP000619041"/>
    </source>
</evidence>
<feature type="chain" id="PRO_5045671226" description="DUF305 domain-containing protein" evidence="2">
    <location>
        <begin position="23"/>
        <end position="117"/>
    </location>
</feature>
<sequence length="117" mass="12557">MRPNFKRLGGALALTMVATISACGPKTTTPSSDGHLASPHSSDMAMNTTGDPDTDFLKAMIPHHEGAIDMARQELAAGTDPQVRQLAKDIIAAQESEIRLMKAWITEREGRAKKGTN</sequence>
<organism evidence="4 5">
    <name type="scientific">Tsuneonella deserti</name>
    <dbReference type="NCBI Taxonomy" id="2035528"/>
    <lineage>
        <taxon>Bacteria</taxon>
        <taxon>Pseudomonadati</taxon>
        <taxon>Pseudomonadota</taxon>
        <taxon>Alphaproteobacteria</taxon>
        <taxon>Sphingomonadales</taxon>
        <taxon>Erythrobacteraceae</taxon>
        <taxon>Tsuneonella</taxon>
    </lineage>
</organism>
<keyword evidence="2" id="KW-0732">Signal</keyword>
<protein>
    <recommendedName>
        <fullName evidence="3">DUF305 domain-containing protein</fullName>
    </recommendedName>
</protein>
<reference evidence="5" key="1">
    <citation type="journal article" date="2019" name="Int. J. Syst. Evol. Microbiol.">
        <title>The Global Catalogue of Microorganisms (GCM) 10K type strain sequencing project: providing services to taxonomists for standard genome sequencing and annotation.</title>
        <authorList>
            <consortium name="The Broad Institute Genomics Platform"/>
            <consortium name="The Broad Institute Genome Sequencing Center for Infectious Disease"/>
            <person name="Wu L."/>
            <person name="Ma J."/>
        </authorList>
    </citation>
    <scope>NUCLEOTIDE SEQUENCE [LARGE SCALE GENOMIC DNA]</scope>
    <source>
        <strain evidence="5">CGMCC 1.15959</strain>
    </source>
</reference>
<evidence type="ECO:0000256" key="1">
    <source>
        <dbReference type="SAM" id="MobiDB-lite"/>
    </source>
</evidence>
<evidence type="ECO:0000313" key="4">
    <source>
        <dbReference type="EMBL" id="GGD96773.1"/>
    </source>
</evidence>
<dbReference type="Pfam" id="PF03713">
    <property type="entry name" value="DUF305"/>
    <property type="match status" value="1"/>
</dbReference>
<name>A0ABQ1SAJ9_9SPHN</name>
<keyword evidence="5" id="KW-1185">Reference proteome</keyword>
<dbReference type="InterPro" id="IPR012347">
    <property type="entry name" value="Ferritin-like"/>
</dbReference>
<evidence type="ECO:0000259" key="3">
    <source>
        <dbReference type="Pfam" id="PF03713"/>
    </source>
</evidence>
<dbReference type="PANTHER" id="PTHR36933:SF1">
    <property type="entry name" value="SLL0788 PROTEIN"/>
    <property type="match status" value="1"/>
</dbReference>
<proteinExistence type="predicted"/>
<dbReference type="EMBL" id="BMKL01000001">
    <property type="protein sequence ID" value="GGD96773.1"/>
    <property type="molecule type" value="Genomic_DNA"/>
</dbReference>
<accession>A0ABQ1SAJ9</accession>
<evidence type="ECO:0000256" key="2">
    <source>
        <dbReference type="SAM" id="SignalP"/>
    </source>
</evidence>
<dbReference type="PROSITE" id="PS51257">
    <property type="entry name" value="PROKAR_LIPOPROTEIN"/>
    <property type="match status" value="1"/>
</dbReference>
<dbReference type="Gene3D" id="1.20.1260.10">
    <property type="match status" value="1"/>
</dbReference>
<gene>
    <name evidence="4" type="ORF">GCM10011515_15720</name>
</gene>
<feature type="compositionally biased region" description="Polar residues" evidence="1">
    <location>
        <begin position="39"/>
        <end position="51"/>
    </location>
</feature>
<dbReference type="InterPro" id="IPR005183">
    <property type="entry name" value="DUF305_CopM-like"/>
</dbReference>
<dbReference type="PANTHER" id="PTHR36933">
    <property type="entry name" value="SLL0788 PROTEIN"/>
    <property type="match status" value="1"/>
</dbReference>
<feature type="signal peptide" evidence="2">
    <location>
        <begin position="1"/>
        <end position="22"/>
    </location>
</feature>